<proteinExistence type="predicted"/>
<evidence type="ECO:0008006" key="3">
    <source>
        <dbReference type="Google" id="ProtNLM"/>
    </source>
</evidence>
<dbReference type="Proteomes" id="UP001529369">
    <property type="component" value="Unassembled WGS sequence"/>
</dbReference>
<keyword evidence="2" id="KW-1185">Reference proteome</keyword>
<gene>
    <name evidence="1" type="ORF">QWZ14_10385</name>
</gene>
<evidence type="ECO:0000313" key="2">
    <source>
        <dbReference type="Proteomes" id="UP001529369"/>
    </source>
</evidence>
<name>A0ABT8A4R3_9PROT</name>
<accession>A0ABT8A4R3</accession>
<organism evidence="1 2">
    <name type="scientific">Paeniroseomonas aquatica</name>
    <dbReference type="NCBI Taxonomy" id="373043"/>
    <lineage>
        <taxon>Bacteria</taxon>
        <taxon>Pseudomonadati</taxon>
        <taxon>Pseudomonadota</taxon>
        <taxon>Alphaproteobacteria</taxon>
        <taxon>Acetobacterales</taxon>
        <taxon>Acetobacteraceae</taxon>
        <taxon>Paeniroseomonas</taxon>
    </lineage>
</organism>
<sequence length="169" mass="17299">MDQILMSNLMPSLTAATDVLASANRNSSQTGELALAAAEVVLRRMTLGGIAMVNPAGADHAEFARMVPEKTRAFADAGTALASQSARMGEAMARFLVEESAFMAKAAGSVMASGHAGGMMAAQAQATMAWFGRMAVQSGAMCLLALEAQGAALAPIHRAATGNATRLRA</sequence>
<evidence type="ECO:0000313" key="1">
    <source>
        <dbReference type="EMBL" id="MDN3564773.1"/>
    </source>
</evidence>
<protein>
    <recommendedName>
        <fullName evidence="3">Phasin domain-containing protein</fullName>
    </recommendedName>
</protein>
<dbReference type="EMBL" id="JAUFPN010000110">
    <property type="protein sequence ID" value="MDN3564773.1"/>
    <property type="molecule type" value="Genomic_DNA"/>
</dbReference>
<comment type="caution">
    <text evidence="1">The sequence shown here is derived from an EMBL/GenBank/DDBJ whole genome shotgun (WGS) entry which is preliminary data.</text>
</comment>
<reference evidence="2" key="1">
    <citation type="journal article" date="2019" name="Int. J. Syst. Evol. Microbiol.">
        <title>The Global Catalogue of Microorganisms (GCM) 10K type strain sequencing project: providing services to taxonomists for standard genome sequencing and annotation.</title>
        <authorList>
            <consortium name="The Broad Institute Genomics Platform"/>
            <consortium name="The Broad Institute Genome Sequencing Center for Infectious Disease"/>
            <person name="Wu L."/>
            <person name="Ma J."/>
        </authorList>
    </citation>
    <scope>NUCLEOTIDE SEQUENCE [LARGE SCALE GENOMIC DNA]</scope>
    <source>
        <strain evidence="2">CECT 7131</strain>
    </source>
</reference>
<dbReference type="RefSeq" id="WP_290316580.1">
    <property type="nucleotide sequence ID" value="NZ_JAUFPN010000110.1"/>
</dbReference>